<dbReference type="CDD" id="cd15797">
    <property type="entry name" value="PMEI"/>
    <property type="match status" value="1"/>
</dbReference>
<dbReference type="EMBL" id="HG994362">
    <property type="protein sequence ID" value="CAF2259577.1"/>
    <property type="molecule type" value="Genomic_DNA"/>
</dbReference>
<evidence type="ECO:0000256" key="3">
    <source>
        <dbReference type="ARBA" id="ARBA00038471"/>
    </source>
</evidence>
<dbReference type="InterPro" id="IPR034086">
    <property type="entry name" value="PMEI_plant"/>
</dbReference>
<dbReference type="PANTHER" id="PTHR36710">
    <property type="entry name" value="PECTINESTERASE INHIBITOR-LIKE"/>
    <property type="match status" value="1"/>
</dbReference>
<dbReference type="InterPro" id="IPR052421">
    <property type="entry name" value="PCW_Enzyme_Inhibitor"/>
</dbReference>
<proteinExistence type="inferred from homology"/>
<evidence type="ECO:0000259" key="5">
    <source>
        <dbReference type="SMART" id="SM00856"/>
    </source>
</evidence>
<organism evidence="6">
    <name type="scientific">Brassica napus</name>
    <name type="common">Rape</name>
    <dbReference type="NCBI Taxonomy" id="3708"/>
    <lineage>
        <taxon>Eukaryota</taxon>
        <taxon>Viridiplantae</taxon>
        <taxon>Streptophyta</taxon>
        <taxon>Embryophyta</taxon>
        <taxon>Tracheophyta</taxon>
        <taxon>Spermatophyta</taxon>
        <taxon>Magnoliopsida</taxon>
        <taxon>eudicotyledons</taxon>
        <taxon>Gunneridae</taxon>
        <taxon>Pentapetalae</taxon>
        <taxon>rosids</taxon>
        <taxon>malvids</taxon>
        <taxon>Brassicales</taxon>
        <taxon>Brassicaceae</taxon>
        <taxon>Brassiceae</taxon>
        <taxon>Brassica</taxon>
    </lineage>
</organism>
<dbReference type="Proteomes" id="UP001295469">
    <property type="component" value="Chromosome A08"/>
</dbReference>
<dbReference type="AlphaFoldDB" id="A0A817ACP5"/>
<evidence type="ECO:0000313" key="6">
    <source>
        <dbReference type="EMBL" id="CAF2259577.1"/>
    </source>
</evidence>
<keyword evidence="1 4" id="KW-0732">Signal</keyword>
<feature type="signal peptide" evidence="4">
    <location>
        <begin position="1"/>
        <end position="25"/>
    </location>
</feature>
<comment type="similarity">
    <text evidence="3">Belongs to the PMEI family.</text>
</comment>
<dbReference type="FunFam" id="1.20.140.40:FF:000008">
    <property type="entry name" value="Invertase/pectin methylesterase inhibitor family protein"/>
    <property type="match status" value="1"/>
</dbReference>
<gene>
    <name evidence="6" type="ORF">DARMORV10_A08P33500.1</name>
</gene>
<dbReference type="PANTHER" id="PTHR36710:SF17">
    <property type="entry name" value="PLANT INVERTASE_PECTIN METHYLESTERASE INHIBITOR SUPERFAMILY PROTEIN"/>
    <property type="match status" value="1"/>
</dbReference>
<dbReference type="InterPro" id="IPR035513">
    <property type="entry name" value="Invertase/methylesterase_inhib"/>
</dbReference>
<name>A0A817ACP5_BRANA</name>
<evidence type="ECO:0000256" key="2">
    <source>
        <dbReference type="ARBA" id="ARBA00023157"/>
    </source>
</evidence>
<dbReference type="InterPro" id="IPR006501">
    <property type="entry name" value="Pectinesterase_inhib_dom"/>
</dbReference>
<accession>A0A817ACP5</accession>
<dbReference type="SMART" id="SM00856">
    <property type="entry name" value="PMEI"/>
    <property type="match status" value="1"/>
</dbReference>
<dbReference type="GO" id="GO:0046910">
    <property type="term" value="F:pectinesterase inhibitor activity"/>
    <property type="evidence" value="ECO:0007669"/>
    <property type="project" value="InterPro"/>
</dbReference>
<feature type="chain" id="PRO_5032309569" evidence="4">
    <location>
        <begin position="26"/>
        <end position="201"/>
    </location>
</feature>
<keyword evidence="2" id="KW-1015">Disulfide bond</keyword>
<protein>
    <submittedName>
        <fullName evidence="6">(rape) hypothetical protein</fullName>
    </submittedName>
</protein>
<feature type="domain" description="Pectinesterase inhibitor" evidence="5">
    <location>
        <begin position="31"/>
        <end position="176"/>
    </location>
</feature>
<evidence type="ECO:0000256" key="1">
    <source>
        <dbReference type="ARBA" id="ARBA00022729"/>
    </source>
</evidence>
<evidence type="ECO:0000256" key="4">
    <source>
        <dbReference type="SAM" id="SignalP"/>
    </source>
</evidence>
<sequence length="201" mass="22987">MAAYIKKNFLLALMVLFLLVVSSYARFNMMVTKGDIESICNKEDINHSLCFEILKPTPEITKLDFSGLANFLINYQSRNTSDTLKQIKMFEGNTTGEDLKSVQLCEEMYDDSLFHNDRALEVLATKDYDTLNIEIGFTLAYMDTCNDGLSTMKPTPQVIITKNSEISSMSAIILVILECFLRKSFLFQKRPHHPKQKTKDK</sequence>
<dbReference type="SUPFAM" id="SSF101148">
    <property type="entry name" value="Plant invertase/pectin methylesterase inhibitor"/>
    <property type="match status" value="1"/>
</dbReference>
<dbReference type="Gene3D" id="1.20.140.40">
    <property type="entry name" value="Invertase/pectin methylesterase inhibitor family protein"/>
    <property type="match status" value="1"/>
</dbReference>
<dbReference type="Pfam" id="PF04043">
    <property type="entry name" value="PMEI"/>
    <property type="match status" value="1"/>
</dbReference>
<dbReference type="NCBIfam" id="TIGR01614">
    <property type="entry name" value="PME_inhib"/>
    <property type="match status" value="1"/>
</dbReference>
<reference evidence="6" key="1">
    <citation type="submission" date="2021-01" db="EMBL/GenBank/DDBJ databases">
        <authorList>
            <consortium name="Genoscope - CEA"/>
            <person name="William W."/>
        </authorList>
    </citation>
    <scope>NUCLEOTIDE SEQUENCE</scope>
</reference>